<dbReference type="Proteomes" id="UP000178912">
    <property type="component" value="Unassembled WGS sequence"/>
</dbReference>
<sequence>MDKPSSENYLTSLLNKTLRVTTTDTRMFLGQFKCTDSDLNIILSQTYEYRLPPPPKPLFRPPTTPTTTSQPTPSQTTITPTPKPPIVQDLTSRYLGLVVVPGEYITRIEVEEFESQVKGRGQNRLGSVVEEKVESASGSGSGDEGVDMQRGG</sequence>
<feature type="region of interest" description="Disordered" evidence="1">
    <location>
        <begin position="115"/>
        <end position="152"/>
    </location>
</feature>
<gene>
    <name evidence="3" type="ORF">RAG0_06665</name>
</gene>
<evidence type="ECO:0000256" key="1">
    <source>
        <dbReference type="SAM" id="MobiDB-lite"/>
    </source>
</evidence>
<dbReference type="EMBL" id="FJUX01000033">
    <property type="protein sequence ID" value="CZS97717.1"/>
    <property type="molecule type" value="Genomic_DNA"/>
</dbReference>
<dbReference type="Gene3D" id="2.30.30.100">
    <property type="match status" value="1"/>
</dbReference>
<dbReference type="SUPFAM" id="SSF50182">
    <property type="entry name" value="Sm-like ribonucleoproteins"/>
    <property type="match status" value="1"/>
</dbReference>
<proteinExistence type="predicted"/>
<evidence type="ECO:0000313" key="4">
    <source>
        <dbReference type="Proteomes" id="UP000178912"/>
    </source>
</evidence>
<keyword evidence="4" id="KW-1185">Reference proteome</keyword>
<dbReference type="InterPro" id="IPR050914">
    <property type="entry name" value="snRNP_SmB/NAA38-like"/>
</dbReference>
<feature type="region of interest" description="Disordered" evidence="1">
    <location>
        <begin position="50"/>
        <end position="87"/>
    </location>
</feature>
<accession>A0A1E1KI52</accession>
<dbReference type="InterPro" id="IPR034110">
    <property type="entry name" value="LSMD1_Sm"/>
</dbReference>
<dbReference type="SMART" id="SM00651">
    <property type="entry name" value="Sm"/>
    <property type="match status" value="1"/>
</dbReference>
<reference evidence="4" key="1">
    <citation type="submission" date="2016-03" db="EMBL/GenBank/DDBJ databases">
        <authorList>
            <person name="Guldener U."/>
        </authorList>
    </citation>
    <scope>NUCLEOTIDE SEQUENCE [LARGE SCALE GENOMIC DNA]</scope>
    <source>
        <strain evidence="4">04CH-RAC-A.6.1</strain>
    </source>
</reference>
<dbReference type="AlphaFoldDB" id="A0A1E1KI52"/>
<dbReference type="PANTHER" id="PTHR10701">
    <property type="entry name" value="SMALL NUCLEAR RIBONUCLEOPROTEIN-ASSOCIATED PROTEIN B AND N"/>
    <property type="match status" value="1"/>
</dbReference>
<dbReference type="InterPro" id="IPR010920">
    <property type="entry name" value="LSM_dom_sf"/>
</dbReference>
<dbReference type="CDD" id="cd06168">
    <property type="entry name" value="LSMD1"/>
    <property type="match status" value="1"/>
</dbReference>
<feature type="compositionally biased region" description="Low complexity" evidence="1">
    <location>
        <begin position="65"/>
        <end position="80"/>
    </location>
</feature>
<dbReference type="GO" id="GO:0031417">
    <property type="term" value="C:NatC complex"/>
    <property type="evidence" value="ECO:0007669"/>
    <property type="project" value="InterPro"/>
</dbReference>
<dbReference type="PANTHER" id="PTHR10701:SF5">
    <property type="entry name" value="N-ALPHA-ACETYLTRANSFERASE 38, NATC AUXILIARY SUBUNIT"/>
    <property type="match status" value="1"/>
</dbReference>
<dbReference type="Pfam" id="PF01423">
    <property type="entry name" value="LSM"/>
    <property type="match status" value="1"/>
</dbReference>
<feature type="domain" description="Sm" evidence="2">
    <location>
        <begin position="8"/>
        <end position="110"/>
    </location>
</feature>
<feature type="compositionally biased region" description="Pro residues" evidence="1">
    <location>
        <begin position="51"/>
        <end position="64"/>
    </location>
</feature>
<protein>
    <recommendedName>
        <fullName evidence="2">Sm domain-containing protein</fullName>
    </recommendedName>
</protein>
<dbReference type="InterPro" id="IPR001163">
    <property type="entry name" value="Sm_dom_euk/arc"/>
</dbReference>
<evidence type="ECO:0000259" key="2">
    <source>
        <dbReference type="SMART" id="SM00651"/>
    </source>
</evidence>
<organism evidence="3 4">
    <name type="scientific">Rhynchosporium agropyri</name>
    <dbReference type="NCBI Taxonomy" id="914238"/>
    <lineage>
        <taxon>Eukaryota</taxon>
        <taxon>Fungi</taxon>
        <taxon>Dikarya</taxon>
        <taxon>Ascomycota</taxon>
        <taxon>Pezizomycotina</taxon>
        <taxon>Leotiomycetes</taxon>
        <taxon>Helotiales</taxon>
        <taxon>Ploettnerulaceae</taxon>
        <taxon>Rhynchosporium</taxon>
    </lineage>
</organism>
<evidence type="ECO:0000313" key="3">
    <source>
        <dbReference type="EMBL" id="CZS97717.1"/>
    </source>
</evidence>
<dbReference type="OrthoDB" id="368909at2759"/>
<name>A0A1E1KI52_9HELO</name>